<comment type="similarity">
    <text evidence="2">Belongs to the bacterial solute-binding protein 2 family.</text>
</comment>
<feature type="chain" id="PRO_5043510860" evidence="4">
    <location>
        <begin position="23"/>
        <end position="337"/>
    </location>
</feature>
<dbReference type="PANTHER" id="PTHR46847">
    <property type="entry name" value="D-ALLOSE-BINDING PERIPLASMIC PROTEIN-RELATED"/>
    <property type="match status" value="1"/>
</dbReference>
<dbReference type="EMBL" id="JAWXYB010000018">
    <property type="protein sequence ID" value="MDX5931931.1"/>
    <property type="molecule type" value="Genomic_DNA"/>
</dbReference>
<evidence type="ECO:0000256" key="4">
    <source>
        <dbReference type="SAM" id="SignalP"/>
    </source>
</evidence>
<dbReference type="RefSeq" id="WP_319614809.1">
    <property type="nucleotide sequence ID" value="NZ_JAWXYB010000018.1"/>
</dbReference>
<gene>
    <name evidence="6" type="ORF">SIL87_14280</name>
</gene>
<reference evidence="6 7" key="1">
    <citation type="submission" date="2023-11" db="EMBL/GenBank/DDBJ databases">
        <title>MicrobeMod: A computational toolkit for identifying prokaryotic methylation and restriction-modification with nanopore sequencing.</title>
        <authorList>
            <person name="Crits-Christoph A."/>
            <person name="Kang S.C."/>
            <person name="Lee H."/>
            <person name="Ostrov N."/>
        </authorList>
    </citation>
    <scope>NUCLEOTIDE SEQUENCE [LARGE SCALE GENOMIC DNA]</scope>
    <source>
        <strain evidence="6 7">DSMZ 700</strain>
    </source>
</reference>
<keyword evidence="7" id="KW-1185">Reference proteome</keyword>
<evidence type="ECO:0000313" key="7">
    <source>
        <dbReference type="Proteomes" id="UP001279553"/>
    </source>
</evidence>
<comment type="caution">
    <text evidence="6">The sequence shown here is derived from an EMBL/GenBank/DDBJ whole genome shotgun (WGS) entry which is preliminary data.</text>
</comment>
<evidence type="ECO:0000256" key="3">
    <source>
        <dbReference type="ARBA" id="ARBA00022729"/>
    </source>
</evidence>
<dbReference type="SUPFAM" id="SSF53822">
    <property type="entry name" value="Periplasmic binding protein-like I"/>
    <property type="match status" value="1"/>
</dbReference>
<protein>
    <submittedName>
        <fullName evidence="6">Substrate-binding domain-containing protein</fullName>
    </submittedName>
</protein>
<organism evidence="6 7">
    <name type="scientific">Acidiphilium acidophilum</name>
    <name type="common">Thiobacillus acidophilus</name>
    <dbReference type="NCBI Taxonomy" id="76588"/>
    <lineage>
        <taxon>Bacteria</taxon>
        <taxon>Pseudomonadati</taxon>
        <taxon>Pseudomonadota</taxon>
        <taxon>Alphaproteobacteria</taxon>
        <taxon>Acetobacterales</taxon>
        <taxon>Acidocellaceae</taxon>
        <taxon>Acidiphilium</taxon>
    </lineage>
</organism>
<dbReference type="PANTHER" id="PTHR46847:SF1">
    <property type="entry name" value="D-ALLOSE-BINDING PERIPLASMIC PROTEIN-RELATED"/>
    <property type="match status" value="1"/>
</dbReference>
<feature type="signal peptide" evidence="4">
    <location>
        <begin position="1"/>
        <end position="22"/>
    </location>
</feature>
<dbReference type="Proteomes" id="UP001279553">
    <property type="component" value="Unassembled WGS sequence"/>
</dbReference>
<dbReference type="AlphaFoldDB" id="A0AAW9DRY1"/>
<dbReference type="GO" id="GO:0030313">
    <property type="term" value="C:cell envelope"/>
    <property type="evidence" value="ECO:0007669"/>
    <property type="project" value="UniProtKB-SubCell"/>
</dbReference>
<name>A0AAW9DRY1_ACIAO</name>
<evidence type="ECO:0000259" key="5">
    <source>
        <dbReference type="Pfam" id="PF13407"/>
    </source>
</evidence>
<evidence type="ECO:0000313" key="6">
    <source>
        <dbReference type="EMBL" id="MDX5931931.1"/>
    </source>
</evidence>
<proteinExistence type="inferred from homology"/>
<evidence type="ECO:0000256" key="1">
    <source>
        <dbReference type="ARBA" id="ARBA00004196"/>
    </source>
</evidence>
<dbReference type="InterPro" id="IPR025997">
    <property type="entry name" value="SBP_2_dom"/>
</dbReference>
<sequence length="337" mass="35291">MKPLKTALATTALMALATTALATVPTAHAAPASDKLGAGLTMYFQMGGSPGDGSTLPREIGAKAAAKAFGVKLIEQYSNWQPETMITQFRQALAASPDCIEIMGHPGNRAFMPLVAQAEKQGIVVTAGNVPLPKLEALYRANGFGYAGTYLFKGGETTAEAMIKAGHLKKGDVALEYGVFAEGIRGLSDKGLAHGLKKAGLKVYELNISNKVNADPALAVPIMVAFIERHPDIKAIGTQQGLVTSFIPQALKEAGKKPGQITVGGIDLAPATIAGLKSHYITVTLNQQLYLQGFLPVAQCVLTKKFGLEGMNTNTAAGTDDAAMVSKILPLIKQGVY</sequence>
<feature type="domain" description="Periplasmic binding protein" evidence="5">
    <location>
        <begin position="61"/>
        <end position="299"/>
    </location>
</feature>
<comment type="subcellular location">
    <subcellularLocation>
        <location evidence="1">Cell envelope</location>
    </subcellularLocation>
</comment>
<dbReference type="Gene3D" id="3.40.50.2300">
    <property type="match status" value="2"/>
</dbReference>
<dbReference type="GO" id="GO:0030246">
    <property type="term" value="F:carbohydrate binding"/>
    <property type="evidence" value="ECO:0007669"/>
    <property type="project" value="UniProtKB-ARBA"/>
</dbReference>
<dbReference type="InterPro" id="IPR028082">
    <property type="entry name" value="Peripla_BP_I"/>
</dbReference>
<dbReference type="Pfam" id="PF13407">
    <property type="entry name" value="Peripla_BP_4"/>
    <property type="match status" value="1"/>
</dbReference>
<keyword evidence="3 4" id="KW-0732">Signal</keyword>
<accession>A0AAW9DRY1</accession>
<evidence type="ECO:0000256" key="2">
    <source>
        <dbReference type="ARBA" id="ARBA00007639"/>
    </source>
</evidence>